<dbReference type="InterPro" id="IPR039261">
    <property type="entry name" value="FNR_nucleotide-bd"/>
</dbReference>
<gene>
    <name evidence="1" type="primary">fpr</name>
    <name evidence="1" type="ORF">trycra_134</name>
</gene>
<dbReference type="Proteomes" id="UP000228979">
    <property type="component" value="Unassembled WGS sequence"/>
</dbReference>
<organism evidence="1 2">
    <name type="scientific">Candidatus Hodgkinia cicadicola</name>
    <dbReference type="NCBI Taxonomy" id="573658"/>
    <lineage>
        <taxon>Bacteria</taxon>
        <taxon>Pseudomonadati</taxon>
        <taxon>Pseudomonadota</taxon>
        <taxon>Alphaproteobacteria</taxon>
        <taxon>Hyphomicrobiales</taxon>
        <taxon>Candidatus Hodgkinia</taxon>
    </lineage>
</organism>
<evidence type="ECO:0000313" key="1">
    <source>
        <dbReference type="EMBL" id="PIM95668.1"/>
    </source>
</evidence>
<dbReference type="PANTHER" id="PTHR47878">
    <property type="entry name" value="OXIDOREDUCTASE FAD/NAD(P)-BINDING DOMAIN PROTEIN"/>
    <property type="match status" value="1"/>
</dbReference>
<dbReference type="GO" id="GO:0004324">
    <property type="term" value="F:ferredoxin-NADP+ reductase activity"/>
    <property type="evidence" value="ECO:0007669"/>
    <property type="project" value="UniProtKB-EC"/>
</dbReference>
<keyword evidence="2" id="KW-1185">Reference proteome</keyword>
<dbReference type="EC" id="1.18.1.2" evidence="1"/>
<name>A0ABX4MG49_9HYPH</name>
<comment type="caution">
    <text evidence="1">The sequence shown here is derived from an EMBL/GenBank/DDBJ whole genome shotgun (WGS) entry which is preliminary data.</text>
</comment>
<protein>
    <submittedName>
        <fullName evidence="1">Ferredoxin--NADP reductase</fullName>
        <ecNumber evidence="1">1.18.1.2</ecNumber>
    </submittedName>
</protein>
<evidence type="ECO:0000313" key="2">
    <source>
        <dbReference type="Proteomes" id="UP000228979"/>
    </source>
</evidence>
<dbReference type="PANTHER" id="PTHR47878:SF2">
    <property type="entry name" value="OXIDOREDUCTASE FAD_NAD(P)-BINDING DOMAIN PROTEIN"/>
    <property type="match status" value="1"/>
</dbReference>
<reference evidence="1" key="1">
    <citation type="submission" date="2017-09" db="EMBL/GenBank/DDBJ databases">
        <authorList>
            <person name="Campbell M.A."/>
            <person name="Lukasik P."/>
            <person name="Simon C."/>
            <person name="McCutcheon J.P."/>
        </authorList>
    </citation>
    <scope>NUCLEOTIDE SEQUENCE [LARGE SCALE GENOMIC DNA]</scope>
    <source>
        <strain evidence="1">TRYCRA</strain>
    </source>
</reference>
<keyword evidence="1" id="KW-0560">Oxidoreductase</keyword>
<accession>A0ABX4MG49</accession>
<dbReference type="EMBL" id="NXGP01000073">
    <property type="protein sequence ID" value="PIM95668.1"/>
    <property type="molecule type" value="Genomic_DNA"/>
</dbReference>
<dbReference type="Gene3D" id="3.40.50.80">
    <property type="entry name" value="Nucleotide-binding domain of ferredoxin-NADP reductase (FNR) module"/>
    <property type="match status" value="1"/>
</dbReference>
<proteinExistence type="predicted"/>
<dbReference type="InterPro" id="IPR051930">
    <property type="entry name" value="FNR_type-1"/>
</dbReference>
<sequence>MIIRGELILRNYYICSPTWEDKLEFYSMVDCNDMFTSFLRKITTNSSVIIIKKTAGDMVLSSLTPGKRLFLLCTHNDMPSVNSIIFDPETYSKYNDIIIVLTCKHVQELDYFKYKLKQLTKDRMINVYTRNKLRFYLSVTQESYPYSNELPWLIKSGTLIADLRTYTLNKMDRFIVCCQQQTIDNVILLKSIGYIEGNIKDPGDFIYNRSFIDPNFKSSIDLDVLPWQSKAKHNNQQSQSCVQKEGKNKIKTFNVYTRGIWVWELN</sequence>
<dbReference type="SUPFAM" id="SSF52343">
    <property type="entry name" value="Ferredoxin reductase-like, C-terminal NADP-linked domain"/>
    <property type="match status" value="1"/>
</dbReference>